<protein>
    <submittedName>
        <fullName evidence="1">Uncharacterized protein</fullName>
    </submittedName>
</protein>
<reference evidence="1" key="1">
    <citation type="journal article" date="2021" name="Open Biol.">
        <title>Shared evolutionary footprints suggest mitochondrial oxidative damage underlies multiple complex I losses in fungi.</title>
        <authorList>
            <person name="Schikora-Tamarit M.A."/>
            <person name="Marcet-Houben M."/>
            <person name="Nosek J."/>
            <person name="Gabaldon T."/>
        </authorList>
    </citation>
    <scope>NUCLEOTIDE SEQUENCE</scope>
    <source>
        <strain evidence="1">CBS6075</strain>
    </source>
</reference>
<accession>A0A9P8PFR0</accession>
<comment type="caution">
    <text evidence="1">The sequence shown here is derived from an EMBL/GenBank/DDBJ whole genome shotgun (WGS) entry which is preliminary data.</text>
</comment>
<organism evidence="1 2">
    <name type="scientific">Ogataea philodendri</name>
    <dbReference type="NCBI Taxonomy" id="1378263"/>
    <lineage>
        <taxon>Eukaryota</taxon>
        <taxon>Fungi</taxon>
        <taxon>Dikarya</taxon>
        <taxon>Ascomycota</taxon>
        <taxon>Saccharomycotina</taxon>
        <taxon>Pichiomycetes</taxon>
        <taxon>Pichiales</taxon>
        <taxon>Pichiaceae</taxon>
        <taxon>Ogataea</taxon>
    </lineage>
</organism>
<sequence length="198" mass="21464">MILQLQHDSLLQLVSDAINAKLGAGPVEIVDLLFNPDNPVKLPRLSIAQLEIFSTMKYTGVAQFSFQCLFRLLTKLQYTTAATVVVHGLWDQLSLVYSEILTTPEPSLADFGEYRVSIIVLILYKLKMLAEQKTVVLSDSSAVVDRLGAIFLSQTDQLADLKQFKVSNLVSAEQLARQYGVSISGTAGSGPDTGSAAG</sequence>
<reference evidence="1" key="2">
    <citation type="submission" date="2021-01" db="EMBL/GenBank/DDBJ databases">
        <authorList>
            <person name="Schikora-Tamarit M.A."/>
        </authorList>
    </citation>
    <scope>NUCLEOTIDE SEQUENCE</scope>
    <source>
        <strain evidence="1">CBS6075</strain>
    </source>
</reference>
<gene>
    <name evidence="1" type="ORF">OGAPHI_000807</name>
</gene>
<evidence type="ECO:0000313" key="2">
    <source>
        <dbReference type="Proteomes" id="UP000769157"/>
    </source>
</evidence>
<dbReference type="Proteomes" id="UP000769157">
    <property type="component" value="Unassembled WGS sequence"/>
</dbReference>
<dbReference type="RefSeq" id="XP_046064464.1">
    <property type="nucleotide sequence ID" value="XM_046208942.1"/>
</dbReference>
<dbReference type="GeneID" id="70232775"/>
<dbReference type="AlphaFoldDB" id="A0A9P8PFR0"/>
<name>A0A9P8PFR0_9ASCO</name>
<proteinExistence type="predicted"/>
<keyword evidence="2" id="KW-1185">Reference proteome</keyword>
<dbReference type="OrthoDB" id="10328902at2759"/>
<evidence type="ECO:0000313" key="1">
    <source>
        <dbReference type="EMBL" id="KAH3671096.1"/>
    </source>
</evidence>
<dbReference type="EMBL" id="JAEUBE010000084">
    <property type="protein sequence ID" value="KAH3671096.1"/>
    <property type="molecule type" value="Genomic_DNA"/>
</dbReference>